<sequence length="240" mass="26804">MKNIETVLAYLAKCEPHRSDRARNRSPHIIDKIVRFLLWTGIGLFIVALVLAAAAKTHIVIAKGALLSGALMIAASPLLILASGFVQTLSQIAMAFRWKKKSLQIFMEELKNDRRRVRFLARSSEHTLKEVQHFLKLKIDRIEKRISQFFGDKAALLSLLAVTYSLVKDVGGVAWLMATFQLGFAPGNYANAAWLMALALIFGISIGALALKVLQRRYAYQLELVEMALIFHPAKIQTTS</sequence>
<keyword evidence="3" id="KW-1185">Reference proteome</keyword>
<keyword evidence="1" id="KW-0472">Membrane</keyword>
<dbReference type="AlphaFoldDB" id="A0A069PLT6"/>
<dbReference type="Proteomes" id="UP000027466">
    <property type="component" value="Unassembled WGS sequence"/>
</dbReference>
<feature type="transmembrane region" description="Helical" evidence="1">
    <location>
        <begin position="33"/>
        <end position="54"/>
    </location>
</feature>
<protein>
    <submittedName>
        <fullName evidence="2">Uncharacterized protein</fullName>
    </submittedName>
</protein>
<feature type="transmembrane region" description="Helical" evidence="1">
    <location>
        <begin position="66"/>
        <end position="90"/>
    </location>
</feature>
<keyword evidence="1" id="KW-0812">Transmembrane</keyword>
<feature type="transmembrane region" description="Helical" evidence="1">
    <location>
        <begin position="189"/>
        <end position="211"/>
    </location>
</feature>
<dbReference type="EMBL" id="JFHC01000026">
    <property type="protein sequence ID" value="KDR41575.1"/>
    <property type="molecule type" value="Genomic_DNA"/>
</dbReference>
<evidence type="ECO:0000313" key="2">
    <source>
        <dbReference type="EMBL" id="KDR41575.1"/>
    </source>
</evidence>
<evidence type="ECO:0000256" key="1">
    <source>
        <dbReference type="SAM" id="Phobius"/>
    </source>
</evidence>
<proteinExistence type="predicted"/>
<feature type="transmembrane region" description="Helical" evidence="1">
    <location>
        <begin position="154"/>
        <end position="177"/>
    </location>
</feature>
<gene>
    <name evidence="2" type="ORF">BG61_16505</name>
</gene>
<evidence type="ECO:0000313" key="3">
    <source>
        <dbReference type="Proteomes" id="UP000027466"/>
    </source>
</evidence>
<name>A0A069PLT6_9BURK</name>
<dbReference type="RefSeq" id="WP_035941759.1">
    <property type="nucleotide sequence ID" value="NZ_CADFFX010000001.1"/>
</dbReference>
<organism evidence="2 3">
    <name type="scientific">Caballeronia glathei</name>
    <dbReference type="NCBI Taxonomy" id="60547"/>
    <lineage>
        <taxon>Bacteria</taxon>
        <taxon>Pseudomonadati</taxon>
        <taxon>Pseudomonadota</taxon>
        <taxon>Betaproteobacteria</taxon>
        <taxon>Burkholderiales</taxon>
        <taxon>Burkholderiaceae</taxon>
        <taxon>Caballeronia</taxon>
    </lineage>
</organism>
<keyword evidence="1" id="KW-1133">Transmembrane helix</keyword>
<reference evidence="2 3" key="1">
    <citation type="submission" date="2014-03" db="EMBL/GenBank/DDBJ databases">
        <title>Draft Genome Sequences of Four Burkholderia Strains.</title>
        <authorList>
            <person name="Liu X.Y."/>
            <person name="Li C.X."/>
            <person name="Xu J.H."/>
        </authorList>
    </citation>
    <scope>NUCLEOTIDE SEQUENCE [LARGE SCALE GENOMIC DNA]</scope>
    <source>
        <strain evidence="2 3">DSM 50014</strain>
    </source>
</reference>
<accession>A0A069PLT6</accession>
<comment type="caution">
    <text evidence="2">The sequence shown here is derived from an EMBL/GenBank/DDBJ whole genome shotgun (WGS) entry which is preliminary data.</text>
</comment>